<dbReference type="InterPro" id="IPR027640">
    <property type="entry name" value="Kinesin-like_fam"/>
</dbReference>
<dbReference type="GO" id="GO:0051231">
    <property type="term" value="P:spindle elongation"/>
    <property type="evidence" value="ECO:0007669"/>
    <property type="project" value="TreeGrafter"/>
</dbReference>
<dbReference type="SUPFAM" id="SSF52540">
    <property type="entry name" value="P-loop containing nucleoside triphosphate hydrolases"/>
    <property type="match status" value="1"/>
</dbReference>
<name>A0A177B1T9_9BILA</name>
<dbReference type="Pfam" id="PF00225">
    <property type="entry name" value="Kinesin"/>
    <property type="match status" value="1"/>
</dbReference>
<gene>
    <name evidence="10" type="ORF">A3Q56_04179</name>
</gene>
<dbReference type="EMBL" id="LWCA01000517">
    <property type="protein sequence ID" value="OAF68080.1"/>
    <property type="molecule type" value="Genomic_DNA"/>
</dbReference>
<dbReference type="PANTHER" id="PTHR47969">
    <property type="entry name" value="CHROMOSOME-ASSOCIATED KINESIN KIF4A-RELATED"/>
    <property type="match status" value="1"/>
</dbReference>
<feature type="region of interest" description="Disordered" evidence="8">
    <location>
        <begin position="151"/>
        <end position="186"/>
    </location>
</feature>
<evidence type="ECO:0000256" key="3">
    <source>
        <dbReference type="ARBA" id="ARBA00022840"/>
    </source>
</evidence>
<comment type="similarity">
    <text evidence="5 6">Belongs to the TRAFAC class myosin-kinesin ATPase superfamily. Kinesin family.</text>
</comment>
<dbReference type="SMART" id="SM00129">
    <property type="entry name" value="KISc"/>
    <property type="match status" value="1"/>
</dbReference>
<evidence type="ECO:0000256" key="1">
    <source>
        <dbReference type="ARBA" id="ARBA00004245"/>
    </source>
</evidence>
<keyword evidence="2 5" id="KW-0547">Nucleotide-binding</keyword>
<evidence type="ECO:0000256" key="6">
    <source>
        <dbReference type="RuleBase" id="RU000394"/>
    </source>
</evidence>
<dbReference type="GO" id="GO:0008017">
    <property type="term" value="F:microtubule binding"/>
    <property type="evidence" value="ECO:0007669"/>
    <property type="project" value="InterPro"/>
</dbReference>
<dbReference type="InterPro" id="IPR001752">
    <property type="entry name" value="Kinesin_motor_dom"/>
</dbReference>
<dbReference type="GO" id="GO:0005524">
    <property type="term" value="F:ATP binding"/>
    <property type="evidence" value="ECO:0007669"/>
    <property type="project" value="UniProtKB-UniRule"/>
</dbReference>
<comment type="caution">
    <text evidence="10">The sequence shown here is derived from an EMBL/GenBank/DDBJ whole genome shotgun (WGS) entry which is preliminary data.</text>
</comment>
<dbReference type="GO" id="GO:0005875">
    <property type="term" value="C:microtubule associated complex"/>
    <property type="evidence" value="ECO:0007669"/>
    <property type="project" value="TreeGrafter"/>
</dbReference>
<proteinExistence type="inferred from homology"/>
<dbReference type="OrthoDB" id="3176171at2759"/>
<dbReference type="GO" id="GO:0007052">
    <property type="term" value="P:mitotic spindle organization"/>
    <property type="evidence" value="ECO:0007669"/>
    <property type="project" value="TreeGrafter"/>
</dbReference>
<evidence type="ECO:0000313" key="10">
    <source>
        <dbReference type="EMBL" id="OAF68080.1"/>
    </source>
</evidence>
<evidence type="ECO:0000259" key="9">
    <source>
        <dbReference type="PROSITE" id="PS50067"/>
    </source>
</evidence>
<dbReference type="PROSITE" id="PS00411">
    <property type="entry name" value="KINESIN_MOTOR_1"/>
    <property type="match status" value="1"/>
</dbReference>
<keyword evidence="11" id="KW-1185">Reference proteome</keyword>
<keyword evidence="3 5" id="KW-0067">ATP-binding</keyword>
<comment type="subcellular location">
    <subcellularLocation>
        <location evidence="1">Cytoplasm</location>
        <location evidence="1">Cytoskeleton</location>
    </subcellularLocation>
</comment>
<organism evidence="10 11">
    <name type="scientific">Intoshia linei</name>
    <dbReference type="NCBI Taxonomy" id="1819745"/>
    <lineage>
        <taxon>Eukaryota</taxon>
        <taxon>Metazoa</taxon>
        <taxon>Spiralia</taxon>
        <taxon>Lophotrochozoa</taxon>
        <taxon>Mesozoa</taxon>
        <taxon>Orthonectida</taxon>
        <taxon>Rhopaluridae</taxon>
        <taxon>Intoshia</taxon>
    </lineage>
</organism>
<dbReference type="Gene3D" id="3.40.850.10">
    <property type="entry name" value="Kinesin motor domain"/>
    <property type="match status" value="1"/>
</dbReference>
<dbReference type="AlphaFoldDB" id="A0A177B1T9"/>
<dbReference type="CDD" id="cd00106">
    <property type="entry name" value="KISc"/>
    <property type="match status" value="1"/>
</dbReference>
<evidence type="ECO:0000256" key="7">
    <source>
        <dbReference type="SAM" id="Coils"/>
    </source>
</evidence>
<keyword evidence="7" id="KW-0175">Coiled coil</keyword>
<dbReference type="FunFam" id="3.40.850.10:FF:000080">
    <property type="entry name" value="Kinesin-like protein"/>
    <property type="match status" value="1"/>
</dbReference>
<dbReference type="InterPro" id="IPR019821">
    <property type="entry name" value="Kinesin_motor_CS"/>
</dbReference>
<keyword evidence="5 6" id="KW-0505">Motor protein</keyword>
<keyword evidence="6" id="KW-0493">Microtubule</keyword>
<feature type="coiled-coil region" evidence="7">
    <location>
        <begin position="634"/>
        <end position="682"/>
    </location>
</feature>
<dbReference type="PROSITE" id="PS50067">
    <property type="entry name" value="KINESIN_MOTOR_2"/>
    <property type="match status" value="1"/>
</dbReference>
<evidence type="ECO:0000256" key="5">
    <source>
        <dbReference type="PROSITE-ProRule" id="PRU00283"/>
    </source>
</evidence>
<feature type="domain" description="Kinesin motor" evidence="9">
    <location>
        <begin position="211"/>
        <end position="546"/>
    </location>
</feature>
<evidence type="ECO:0000256" key="2">
    <source>
        <dbReference type="ARBA" id="ARBA00022741"/>
    </source>
</evidence>
<dbReference type="Proteomes" id="UP000078046">
    <property type="component" value="Unassembled WGS sequence"/>
</dbReference>
<keyword evidence="4" id="KW-0963">Cytoplasm</keyword>
<dbReference type="PANTHER" id="PTHR47969:SF33">
    <property type="entry name" value="KINESIN-LIKE PROTEIN"/>
    <property type="match status" value="1"/>
</dbReference>
<evidence type="ECO:0000256" key="8">
    <source>
        <dbReference type="SAM" id="MobiDB-lite"/>
    </source>
</evidence>
<feature type="binding site" evidence="5">
    <location>
        <begin position="288"/>
        <end position="295"/>
    </location>
    <ligand>
        <name>ATP</name>
        <dbReference type="ChEBI" id="CHEBI:30616"/>
    </ligand>
</feature>
<keyword evidence="4" id="KW-0206">Cytoskeleton</keyword>
<dbReference type="InterPro" id="IPR027417">
    <property type="entry name" value="P-loop_NTPase"/>
</dbReference>
<dbReference type="GO" id="GO:0007018">
    <property type="term" value="P:microtubule-based movement"/>
    <property type="evidence" value="ECO:0007669"/>
    <property type="project" value="InterPro"/>
</dbReference>
<feature type="compositionally biased region" description="Polar residues" evidence="8">
    <location>
        <begin position="168"/>
        <end position="178"/>
    </location>
</feature>
<sequence>MVGSTNSLNYDDIGVDVDWNHRKTKSETIHNVKEMENNTIPKEIQAIYEINKPEIINVKCSKKVNKYKTIESRNASFKKLKSKLTDSSSDPKSTMVKAELENENASIRDYRYTPDVQLNHDAEPSNSSIDSIKFGDGNDYYKMINSKYPSRSIRKSKRNEPEEELTEDTITSSNSSYDFTKDKTDESLDKDIKKEKRIKSKRSFLNNGKDHVHVVVRLCPTKSKETKSATIEKENSIRIKSQLVNKLFSFGAVFSAEESQKIVFSRSGIPKLIDMALRGYSSTIFAYGQTGSGKTHTITGPPGHFESNEINRRYTELDGVIPRAMHYLMHMICQKKSTTFVIKLSYLEIYNEQIIDLLNIQQNKYLQMRWSKANGFYVENLFLVECQTFNDLMTVLQEGIRNRHICQRTSNEHSSRSHTVLTIRITSEYPDVNDNSVVIKHNGKLIFVDLAGNEKIKNQEVVNSTMQNESNNINKSLLVLGKCIASLSSRRKHMHVPYRDSKLTKLLAESLGGSGLTLMIACISQSLENLAETINTLRYASRATRIINIPIIKMDPREHLIITLKRELKVLRHENHYLRKNINFPVKPKGELEKENDNNFLNFMKKTDTKEVTMNQNQKSNKTKISDRALYEMLQEYMVENEALRHENSVYQKTKELSTDQQQRLEIHNERLLQKINILQTNYSSRKDSMYSYTDSFLNTDDSYASSLLTKTNDSMNREYKCIPVIRPKIKNQSYVAKFKNRRTNRYIHRNANKVFKIEPINIVELPAKLEQIKYNPNKDRQYREPQKLSQDLEELDKYISVYSNRNRL</sequence>
<dbReference type="PRINTS" id="PR00380">
    <property type="entry name" value="KINESINHEAVY"/>
</dbReference>
<evidence type="ECO:0000313" key="11">
    <source>
        <dbReference type="Proteomes" id="UP000078046"/>
    </source>
</evidence>
<protein>
    <recommendedName>
        <fullName evidence="6">Kinesin-like protein</fullName>
    </recommendedName>
</protein>
<accession>A0A177B1T9</accession>
<dbReference type="GO" id="GO:0005874">
    <property type="term" value="C:microtubule"/>
    <property type="evidence" value="ECO:0007669"/>
    <property type="project" value="UniProtKB-KW"/>
</dbReference>
<reference evidence="10 11" key="1">
    <citation type="submission" date="2016-04" db="EMBL/GenBank/DDBJ databases">
        <title>The genome of Intoshia linei affirms orthonectids as highly simplified spiralians.</title>
        <authorList>
            <person name="Mikhailov K.V."/>
            <person name="Slusarev G.S."/>
            <person name="Nikitin M.A."/>
            <person name="Logacheva M.D."/>
            <person name="Penin A."/>
            <person name="Aleoshin V."/>
            <person name="Panchin Y.V."/>
        </authorList>
    </citation>
    <scope>NUCLEOTIDE SEQUENCE [LARGE SCALE GENOMIC DNA]</scope>
    <source>
        <strain evidence="10">Intl2013</strain>
        <tissue evidence="10">Whole animal</tissue>
    </source>
</reference>
<dbReference type="InterPro" id="IPR036961">
    <property type="entry name" value="Kinesin_motor_dom_sf"/>
</dbReference>
<evidence type="ECO:0000256" key="4">
    <source>
        <dbReference type="ARBA" id="ARBA00023212"/>
    </source>
</evidence>
<dbReference type="GO" id="GO:0003777">
    <property type="term" value="F:microtubule motor activity"/>
    <property type="evidence" value="ECO:0007669"/>
    <property type="project" value="InterPro"/>
</dbReference>